<gene>
    <name evidence="5" type="ORF">FYJ60_06030</name>
</gene>
<dbReference type="InterPro" id="IPR015424">
    <property type="entry name" value="PyrdxlP-dep_Trfase"/>
</dbReference>
<dbReference type="InterPro" id="IPR001597">
    <property type="entry name" value="ArAA_b-elim_lyase/Thr_aldolase"/>
</dbReference>
<keyword evidence="6" id="KW-1185">Reference proteome</keyword>
<keyword evidence="5" id="KW-0808">Transferase</keyword>
<dbReference type="PANTHER" id="PTHR48097:SF5">
    <property type="entry name" value="LOW SPECIFICITY L-THREONINE ALDOLASE"/>
    <property type="match status" value="1"/>
</dbReference>
<evidence type="ECO:0000256" key="2">
    <source>
        <dbReference type="ARBA" id="ARBA00006966"/>
    </source>
</evidence>
<keyword evidence="5" id="KW-0032">Aminotransferase</keyword>
<proteinExistence type="inferred from homology"/>
<dbReference type="PANTHER" id="PTHR48097">
    <property type="entry name" value="L-THREONINE ALDOLASE-RELATED"/>
    <property type="match status" value="1"/>
</dbReference>
<sequence>MREVRNRQMEEKLSFVSDYMEGAHPAILERLLETNLLKTEGYGFDVFSESARNKIRAACQSPEADVFFLAGGTQTNAVMIDSILRPYQGVIASESGHISMHEAGAIEYGGHKVLALPHTAGKISADGIEKCISQYRNDANHEHMVMPGMVYLSQPTEYGTLYSLDELKRISGVCRNYQIALYVDGARLAYALACRENDVTLPDLAALCDAFYIGGTKCGALYGEAVVIPRHDYIPHLFTMIKQHGALLAKGRIAGIQFDTLFTDGLYGKIGVPAIAAADAIRKALREKGYPTTYGSPTNQIFVVLDKEKAAALSEKVELGFWENADDSHVIMRIATSWATQMEDVDRLTAVL</sequence>
<evidence type="ECO:0000256" key="3">
    <source>
        <dbReference type="ARBA" id="ARBA00022898"/>
    </source>
</evidence>
<dbReference type="GO" id="GO:0016829">
    <property type="term" value="F:lyase activity"/>
    <property type="evidence" value="ECO:0007669"/>
    <property type="project" value="InterPro"/>
</dbReference>
<evidence type="ECO:0000313" key="6">
    <source>
        <dbReference type="Proteomes" id="UP000466864"/>
    </source>
</evidence>
<dbReference type="InterPro" id="IPR015422">
    <property type="entry name" value="PyrdxlP-dep_Trfase_small"/>
</dbReference>
<reference evidence="5 6" key="1">
    <citation type="submission" date="2019-08" db="EMBL/GenBank/DDBJ databases">
        <title>In-depth cultivation of the pig gut microbiome towards novel bacterial diversity and tailored functional studies.</title>
        <authorList>
            <person name="Wylensek D."/>
            <person name="Hitch T.C.A."/>
            <person name="Clavel T."/>
        </authorList>
    </citation>
    <scope>NUCLEOTIDE SEQUENCE [LARGE SCALE GENOMIC DNA]</scope>
    <source>
        <strain evidence="5 6">Oil+RF-744-WCA-WT-13</strain>
    </source>
</reference>
<dbReference type="InterPro" id="IPR015421">
    <property type="entry name" value="PyrdxlP-dep_Trfase_major"/>
</dbReference>
<keyword evidence="3" id="KW-0663">Pyridoxal phosphate</keyword>
<comment type="caution">
    <text evidence="5">The sequence shown here is derived from an EMBL/GenBank/DDBJ whole genome shotgun (WGS) entry which is preliminary data.</text>
</comment>
<accession>A0A7X2P839</accession>
<evidence type="ECO:0000256" key="1">
    <source>
        <dbReference type="ARBA" id="ARBA00001933"/>
    </source>
</evidence>
<dbReference type="Gene3D" id="3.90.1150.10">
    <property type="entry name" value="Aspartate Aminotransferase, domain 1"/>
    <property type="match status" value="1"/>
</dbReference>
<dbReference type="GO" id="GO:0008483">
    <property type="term" value="F:transaminase activity"/>
    <property type="evidence" value="ECO:0007669"/>
    <property type="project" value="UniProtKB-KW"/>
</dbReference>
<comment type="cofactor">
    <cofactor evidence="1">
        <name>pyridoxal 5'-phosphate</name>
        <dbReference type="ChEBI" id="CHEBI:597326"/>
    </cofactor>
</comment>
<dbReference type="Gene3D" id="3.40.640.10">
    <property type="entry name" value="Type I PLP-dependent aspartate aminotransferase-like (Major domain)"/>
    <property type="match status" value="1"/>
</dbReference>
<feature type="domain" description="Aromatic amino acid beta-eliminating lyase/threonine aldolase" evidence="4">
    <location>
        <begin position="15"/>
        <end position="253"/>
    </location>
</feature>
<organism evidence="5 6">
    <name type="scientific">Bilifractor porci</name>
    <dbReference type="NCBI Taxonomy" id="2606636"/>
    <lineage>
        <taxon>Bacteria</taxon>
        <taxon>Bacillati</taxon>
        <taxon>Bacillota</taxon>
        <taxon>Clostridia</taxon>
        <taxon>Lachnospirales</taxon>
        <taxon>Lachnospiraceae</taxon>
        <taxon>Bilifractor</taxon>
    </lineage>
</organism>
<evidence type="ECO:0000313" key="5">
    <source>
        <dbReference type="EMBL" id="MST81871.1"/>
    </source>
</evidence>
<comment type="similarity">
    <text evidence="2">Belongs to the threonine aldolase family.</text>
</comment>
<dbReference type="Pfam" id="PF01212">
    <property type="entry name" value="Beta_elim_lyase"/>
    <property type="match status" value="1"/>
</dbReference>
<dbReference type="SUPFAM" id="SSF53383">
    <property type="entry name" value="PLP-dependent transferases"/>
    <property type="match status" value="1"/>
</dbReference>
<dbReference type="AlphaFoldDB" id="A0A7X2P839"/>
<protein>
    <submittedName>
        <fullName evidence="5">Aminotransferase class V-fold PLP-dependent enzyme</fullName>
    </submittedName>
</protein>
<dbReference type="EMBL" id="VUMV01000003">
    <property type="protein sequence ID" value="MST81871.1"/>
    <property type="molecule type" value="Genomic_DNA"/>
</dbReference>
<evidence type="ECO:0000259" key="4">
    <source>
        <dbReference type="Pfam" id="PF01212"/>
    </source>
</evidence>
<dbReference type="GO" id="GO:0006520">
    <property type="term" value="P:amino acid metabolic process"/>
    <property type="evidence" value="ECO:0007669"/>
    <property type="project" value="InterPro"/>
</dbReference>
<name>A0A7X2P839_9FIRM</name>
<dbReference type="Proteomes" id="UP000466864">
    <property type="component" value="Unassembled WGS sequence"/>
</dbReference>